<dbReference type="KEGG" id="metu:GNH96_10900"/>
<dbReference type="GO" id="GO:0030964">
    <property type="term" value="C:NADH dehydrogenase complex"/>
    <property type="evidence" value="ECO:0007669"/>
    <property type="project" value="TreeGrafter"/>
</dbReference>
<dbReference type="GO" id="GO:0050136">
    <property type="term" value="F:NADH dehydrogenase (quinone) (non-electrogenic) activity"/>
    <property type="evidence" value="ECO:0007669"/>
    <property type="project" value="UniProtKB-UniRule"/>
</dbReference>
<accession>A0A858Q9H5</accession>
<dbReference type="Pfam" id="PF00507">
    <property type="entry name" value="Oxidored_q4"/>
    <property type="match status" value="1"/>
</dbReference>
<gene>
    <name evidence="12" type="primary">nuoA</name>
    <name evidence="14" type="ORF">GNH96_10900</name>
</gene>
<keyword evidence="10 12" id="KW-0830">Ubiquinone</keyword>
<feature type="transmembrane region" description="Helical" evidence="12">
    <location>
        <begin position="12"/>
        <end position="35"/>
    </location>
</feature>
<protein>
    <recommendedName>
        <fullName evidence="12">NADH-quinone oxidoreductase subunit A</fullName>
        <ecNumber evidence="12">7.1.1.-</ecNumber>
    </recommendedName>
    <alternativeName>
        <fullName evidence="12">NADH dehydrogenase I subunit A</fullName>
    </alternativeName>
    <alternativeName>
        <fullName evidence="12">NDH-1 subunit A</fullName>
    </alternativeName>
    <alternativeName>
        <fullName evidence="12">NUO1</fullName>
    </alternativeName>
</protein>
<evidence type="ECO:0000256" key="7">
    <source>
        <dbReference type="ARBA" id="ARBA00022967"/>
    </source>
</evidence>
<dbReference type="Proteomes" id="UP000503004">
    <property type="component" value="Chromosome"/>
</dbReference>
<dbReference type="EC" id="7.1.1.-" evidence="12"/>
<dbReference type="GO" id="GO:0005886">
    <property type="term" value="C:plasma membrane"/>
    <property type="evidence" value="ECO:0007669"/>
    <property type="project" value="UniProtKB-SubCell"/>
</dbReference>
<evidence type="ECO:0000256" key="10">
    <source>
        <dbReference type="ARBA" id="ARBA00023075"/>
    </source>
</evidence>
<dbReference type="InterPro" id="IPR038430">
    <property type="entry name" value="NDAH_ubi_oxred_su3_sf"/>
</dbReference>
<evidence type="ECO:0000256" key="11">
    <source>
        <dbReference type="ARBA" id="ARBA00023136"/>
    </source>
</evidence>
<comment type="subcellular location">
    <subcellularLocation>
        <location evidence="12 13">Cell membrane</location>
        <topology evidence="12 13">Multi-pass membrane protein</topology>
    </subcellularLocation>
    <subcellularLocation>
        <location evidence="1">Membrane</location>
        <topology evidence="1">Multi-pass membrane protein</topology>
    </subcellularLocation>
</comment>
<keyword evidence="15" id="KW-1185">Reference proteome</keyword>
<dbReference type="GO" id="GO:0008137">
    <property type="term" value="F:NADH dehydrogenase (ubiquinone) activity"/>
    <property type="evidence" value="ECO:0007669"/>
    <property type="project" value="InterPro"/>
</dbReference>
<evidence type="ECO:0000256" key="13">
    <source>
        <dbReference type="RuleBase" id="RU003639"/>
    </source>
</evidence>
<comment type="function">
    <text evidence="12">NDH-1 shuttles electrons from NADH, via FMN and iron-sulfur (Fe-S) centers, to quinones in the respiratory chain. The immediate electron acceptor for the enzyme in this species is believed to be ubiquinone. Couples the redox reaction to proton translocation (for every two electrons transferred, four hydrogen ions are translocated across the cytoplasmic membrane), and thus conserves the redox energy in a proton gradient.</text>
</comment>
<feature type="transmembrane region" description="Helical" evidence="12">
    <location>
        <begin position="68"/>
        <end position="91"/>
    </location>
</feature>
<keyword evidence="3 12" id="KW-0813">Transport</keyword>
<evidence type="ECO:0000256" key="3">
    <source>
        <dbReference type="ARBA" id="ARBA00022448"/>
    </source>
</evidence>
<dbReference type="InterPro" id="IPR000440">
    <property type="entry name" value="NADH_UbQ/plastoQ_OxRdtase_su3"/>
</dbReference>
<dbReference type="RefSeq" id="WP_169603707.1">
    <property type="nucleotide sequence ID" value="NZ_CP046565.1"/>
</dbReference>
<evidence type="ECO:0000256" key="12">
    <source>
        <dbReference type="HAMAP-Rule" id="MF_01394"/>
    </source>
</evidence>
<organism evidence="14 15">
    <name type="scientific">Methylococcus geothermalis</name>
    <dbReference type="NCBI Taxonomy" id="2681310"/>
    <lineage>
        <taxon>Bacteria</taxon>
        <taxon>Pseudomonadati</taxon>
        <taxon>Pseudomonadota</taxon>
        <taxon>Gammaproteobacteria</taxon>
        <taxon>Methylococcales</taxon>
        <taxon>Methylococcaceae</taxon>
        <taxon>Methylococcus</taxon>
    </lineage>
</organism>
<comment type="similarity">
    <text evidence="2 12 13">Belongs to the complex I subunit 3 family.</text>
</comment>
<comment type="subunit">
    <text evidence="12">NDH-1 is composed of 14 different subunits. Subunits NuoA, H, J, K, L, M, N constitute the membrane sector of the complex.</text>
</comment>
<evidence type="ECO:0000256" key="9">
    <source>
        <dbReference type="ARBA" id="ARBA00023027"/>
    </source>
</evidence>
<evidence type="ECO:0000256" key="2">
    <source>
        <dbReference type="ARBA" id="ARBA00008472"/>
    </source>
</evidence>
<evidence type="ECO:0000256" key="5">
    <source>
        <dbReference type="ARBA" id="ARBA00022692"/>
    </source>
</evidence>
<dbReference type="InterPro" id="IPR023043">
    <property type="entry name" value="NAD(P)H_OxRDtase_bac/plastid"/>
</dbReference>
<evidence type="ECO:0000256" key="6">
    <source>
        <dbReference type="ARBA" id="ARBA00022719"/>
    </source>
</evidence>
<evidence type="ECO:0000313" key="14">
    <source>
        <dbReference type="EMBL" id="QJD30431.1"/>
    </source>
</evidence>
<dbReference type="PANTHER" id="PTHR11058">
    <property type="entry name" value="NADH-UBIQUINONE OXIDOREDUCTASE CHAIN 3"/>
    <property type="match status" value="1"/>
</dbReference>
<evidence type="ECO:0000313" key="15">
    <source>
        <dbReference type="Proteomes" id="UP000503004"/>
    </source>
</evidence>
<dbReference type="AlphaFoldDB" id="A0A858Q9H5"/>
<dbReference type="GO" id="GO:0048038">
    <property type="term" value="F:quinone binding"/>
    <property type="evidence" value="ECO:0007669"/>
    <property type="project" value="UniProtKB-KW"/>
</dbReference>
<name>A0A858Q9H5_9GAMM</name>
<keyword evidence="11 12" id="KW-0472">Membrane</keyword>
<proteinExistence type="inferred from homology"/>
<evidence type="ECO:0000256" key="4">
    <source>
        <dbReference type="ARBA" id="ARBA00022475"/>
    </source>
</evidence>
<evidence type="ECO:0000256" key="1">
    <source>
        <dbReference type="ARBA" id="ARBA00004141"/>
    </source>
</evidence>
<comment type="catalytic activity">
    <reaction evidence="12 13">
        <text>a quinone + NADH + 5 H(+)(in) = a quinol + NAD(+) + 4 H(+)(out)</text>
        <dbReference type="Rhea" id="RHEA:57888"/>
        <dbReference type="ChEBI" id="CHEBI:15378"/>
        <dbReference type="ChEBI" id="CHEBI:24646"/>
        <dbReference type="ChEBI" id="CHEBI:57540"/>
        <dbReference type="ChEBI" id="CHEBI:57945"/>
        <dbReference type="ChEBI" id="CHEBI:132124"/>
    </reaction>
</comment>
<sequence>MSSAGVPHTDLWPLLLYFGLVLVVVGTMLALPPFLGERRTRRTQATGQPYESGIVAVGSSQLRFSVRFYLIAIFFVIFDLEAVFIFAWAIAFRESGWPGYIEILIFIGVLVATLVYLWRIGALDWRTPRQRIVEAKIHL</sequence>
<dbReference type="EMBL" id="CP046565">
    <property type="protein sequence ID" value="QJD30431.1"/>
    <property type="molecule type" value="Genomic_DNA"/>
</dbReference>
<dbReference type="HAMAP" id="MF_01394">
    <property type="entry name" value="NDH1_NuoA"/>
    <property type="match status" value="1"/>
</dbReference>
<keyword evidence="8 12" id="KW-1133">Transmembrane helix</keyword>
<reference evidence="15" key="1">
    <citation type="submission" date="2019-12" db="EMBL/GenBank/DDBJ databases">
        <authorList>
            <person name="Awala S.I."/>
            <person name="Rhee S.K."/>
        </authorList>
    </citation>
    <scope>NUCLEOTIDE SEQUENCE [LARGE SCALE GENOMIC DNA]</scope>
    <source>
        <strain evidence="15">IM1</strain>
    </source>
</reference>
<keyword evidence="5 12" id="KW-0812">Transmembrane</keyword>
<keyword evidence="7 12" id="KW-1278">Translocase</keyword>
<feature type="transmembrane region" description="Helical" evidence="12">
    <location>
        <begin position="97"/>
        <end position="118"/>
    </location>
</feature>
<keyword evidence="4 12" id="KW-1003">Cell membrane</keyword>
<dbReference type="PANTHER" id="PTHR11058:SF21">
    <property type="entry name" value="NADH-QUINONE OXIDOREDUCTASE SUBUNIT A"/>
    <property type="match status" value="1"/>
</dbReference>
<dbReference type="Gene3D" id="1.20.58.1610">
    <property type="entry name" value="NADH:ubiquinone/plastoquinone oxidoreductase, chain 3"/>
    <property type="match status" value="1"/>
</dbReference>
<keyword evidence="6 12" id="KW-0874">Quinone</keyword>
<evidence type="ECO:0000256" key="8">
    <source>
        <dbReference type="ARBA" id="ARBA00022989"/>
    </source>
</evidence>
<keyword evidence="9 12" id="KW-0520">NAD</keyword>